<name>A0ABW2CLN1_9ACTN</name>
<comment type="caution">
    <text evidence="2">The sequence shown here is derived from an EMBL/GenBank/DDBJ whole genome shotgun (WGS) entry which is preliminary data.</text>
</comment>
<keyword evidence="3" id="KW-1185">Reference proteome</keyword>
<gene>
    <name evidence="2" type="ORF">ACFQKB_23260</name>
</gene>
<accession>A0ABW2CLN1</accession>
<proteinExistence type="predicted"/>
<evidence type="ECO:0000313" key="3">
    <source>
        <dbReference type="Proteomes" id="UP001596380"/>
    </source>
</evidence>
<organism evidence="2 3">
    <name type="scientific">Actinomadura yumaensis</name>
    <dbReference type="NCBI Taxonomy" id="111807"/>
    <lineage>
        <taxon>Bacteria</taxon>
        <taxon>Bacillati</taxon>
        <taxon>Actinomycetota</taxon>
        <taxon>Actinomycetes</taxon>
        <taxon>Streptosporangiales</taxon>
        <taxon>Thermomonosporaceae</taxon>
        <taxon>Actinomadura</taxon>
    </lineage>
</organism>
<evidence type="ECO:0000256" key="1">
    <source>
        <dbReference type="SAM" id="SignalP"/>
    </source>
</evidence>
<sequence length="215" mass="21135">MRKLMRNTLTAGAAMAAVVGITALPAHADVTWSVSGGTSITGTNVGTLTAKDVTTGAAVTCTQATATGTALNGTGLPGNGLATLTGATFATPGNPNNWCSGPAGIVIRITADNLPNWKFNAVTPTATGATGTLTGVKATIHGSDECDATITGPGGGAGTINGSYTNSSGELAVSGGNLEVATADDDCDPTLINATDKVTLNGKYKINPILTITSP</sequence>
<reference evidence="3" key="1">
    <citation type="journal article" date="2019" name="Int. J. Syst. Evol. Microbiol.">
        <title>The Global Catalogue of Microorganisms (GCM) 10K type strain sequencing project: providing services to taxonomists for standard genome sequencing and annotation.</title>
        <authorList>
            <consortium name="The Broad Institute Genomics Platform"/>
            <consortium name="The Broad Institute Genome Sequencing Center for Infectious Disease"/>
            <person name="Wu L."/>
            <person name="Ma J."/>
        </authorList>
    </citation>
    <scope>NUCLEOTIDE SEQUENCE [LARGE SCALE GENOMIC DNA]</scope>
    <source>
        <strain evidence="3">JCM 3369</strain>
    </source>
</reference>
<keyword evidence="1" id="KW-0732">Signal</keyword>
<evidence type="ECO:0000313" key="2">
    <source>
        <dbReference type="EMBL" id="MFC6882694.1"/>
    </source>
</evidence>
<feature type="signal peptide" evidence="1">
    <location>
        <begin position="1"/>
        <end position="28"/>
    </location>
</feature>
<evidence type="ECO:0008006" key="4">
    <source>
        <dbReference type="Google" id="ProtNLM"/>
    </source>
</evidence>
<feature type="chain" id="PRO_5047540651" description="Secreted protein" evidence="1">
    <location>
        <begin position="29"/>
        <end position="215"/>
    </location>
</feature>
<dbReference type="Proteomes" id="UP001596380">
    <property type="component" value="Unassembled WGS sequence"/>
</dbReference>
<dbReference type="EMBL" id="JBHSXS010000014">
    <property type="protein sequence ID" value="MFC6882694.1"/>
    <property type="molecule type" value="Genomic_DNA"/>
</dbReference>
<protein>
    <recommendedName>
        <fullName evidence="4">Secreted protein</fullName>
    </recommendedName>
</protein>
<dbReference type="RefSeq" id="WP_160822314.1">
    <property type="nucleotide sequence ID" value="NZ_JBHSXE010000001.1"/>
</dbReference>